<dbReference type="SUPFAM" id="SSF111331">
    <property type="entry name" value="NAD kinase/diacylglycerol kinase-like"/>
    <property type="match status" value="1"/>
</dbReference>
<dbReference type="GO" id="GO:0019674">
    <property type="term" value="P:NAD+ metabolic process"/>
    <property type="evidence" value="ECO:0007669"/>
    <property type="project" value="InterPro"/>
</dbReference>
<dbReference type="InterPro" id="IPR017437">
    <property type="entry name" value="ATP-NAD_kinase_PpnK-typ_C"/>
</dbReference>
<reference evidence="1" key="1">
    <citation type="journal article" date="2014" name="Front. Microbiol.">
        <title>High frequency of phylogenetically diverse reductive dehalogenase-homologous genes in deep subseafloor sedimentary metagenomes.</title>
        <authorList>
            <person name="Kawai M."/>
            <person name="Futagami T."/>
            <person name="Toyoda A."/>
            <person name="Takaki Y."/>
            <person name="Nishi S."/>
            <person name="Hori S."/>
            <person name="Arai W."/>
            <person name="Tsubouchi T."/>
            <person name="Morono Y."/>
            <person name="Uchiyama I."/>
            <person name="Ito T."/>
            <person name="Fujiyama A."/>
            <person name="Inagaki F."/>
            <person name="Takami H."/>
        </authorList>
    </citation>
    <scope>NUCLEOTIDE SEQUENCE</scope>
    <source>
        <strain evidence="1">Expedition CK06-06</strain>
    </source>
</reference>
<feature type="non-terminal residue" evidence="1">
    <location>
        <position position="1"/>
    </location>
</feature>
<dbReference type="EMBL" id="BARW01026180">
    <property type="protein sequence ID" value="GAJ15720.1"/>
    <property type="molecule type" value="Genomic_DNA"/>
</dbReference>
<comment type="caution">
    <text evidence="1">The sequence shown here is derived from an EMBL/GenBank/DDBJ whole genome shotgun (WGS) entry which is preliminary data.</text>
</comment>
<gene>
    <name evidence="1" type="ORF">S12H4_42737</name>
</gene>
<accession>X1VWR0</accession>
<organism evidence="1">
    <name type="scientific">marine sediment metagenome</name>
    <dbReference type="NCBI Taxonomy" id="412755"/>
    <lineage>
        <taxon>unclassified sequences</taxon>
        <taxon>metagenomes</taxon>
        <taxon>ecological metagenomes</taxon>
    </lineage>
</organism>
<dbReference type="Gene3D" id="2.60.200.30">
    <property type="entry name" value="Probable inorganic polyphosphate/atp-NAD kinase, domain 2"/>
    <property type="match status" value="1"/>
</dbReference>
<dbReference type="Gene3D" id="3.40.50.10330">
    <property type="entry name" value="Probable inorganic polyphosphate/atp-NAD kinase, domain 1"/>
    <property type="match status" value="1"/>
</dbReference>
<dbReference type="InterPro" id="IPR016064">
    <property type="entry name" value="NAD/diacylglycerol_kinase_sf"/>
</dbReference>
<dbReference type="AlphaFoldDB" id="X1VWR0"/>
<name>X1VWR0_9ZZZZ</name>
<proteinExistence type="predicted"/>
<dbReference type="InterPro" id="IPR017438">
    <property type="entry name" value="ATP-NAD_kinase_N"/>
</dbReference>
<protein>
    <submittedName>
        <fullName evidence="1">Uncharacterized protein</fullName>
    </submittedName>
</protein>
<dbReference type="GO" id="GO:0003951">
    <property type="term" value="F:NAD+ kinase activity"/>
    <property type="evidence" value="ECO:0007669"/>
    <property type="project" value="InterPro"/>
</dbReference>
<evidence type="ECO:0000313" key="1">
    <source>
        <dbReference type="EMBL" id="GAJ15720.1"/>
    </source>
</evidence>
<sequence>TLRPMIIDGSKEVRLDVLRGMARMAVDGQSFVDVSAGCEVTIRMSDEPVKIARFKDKM</sequence>